<gene>
    <name evidence="1" type="ORF">ACOLOM_LOCUS3726</name>
</gene>
<organism evidence="1 2">
    <name type="scientific">Acaulospora colombiana</name>
    <dbReference type="NCBI Taxonomy" id="27376"/>
    <lineage>
        <taxon>Eukaryota</taxon>
        <taxon>Fungi</taxon>
        <taxon>Fungi incertae sedis</taxon>
        <taxon>Mucoromycota</taxon>
        <taxon>Glomeromycotina</taxon>
        <taxon>Glomeromycetes</taxon>
        <taxon>Diversisporales</taxon>
        <taxon>Acaulosporaceae</taxon>
        <taxon>Acaulospora</taxon>
    </lineage>
</organism>
<reference evidence="1" key="1">
    <citation type="submission" date="2021-06" db="EMBL/GenBank/DDBJ databases">
        <authorList>
            <person name="Kallberg Y."/>
            <person name="Tangrot J."/>
            <person name="Rosling A."/>
        </authorList>
    </citation>
    <scope>NUCLEOTIDE SEQUENCE</scope>
    <source>
        <strain evidence="1">CL356</strain>
    </source>
</reference>
<evidence type="ECO:0000313" key="2">
    <source>
        <dbReference type="Proteomes" id="UP000789525"/>
    </source>
</evidence>
<sequence>MYDEESTTYEDPHVIASSSTGESSNRTLQCDFIETKDHFDAPQIIPRPPKNNGTATYQRLSDRYTFSFSADLIEQFDRYRAQMRESIQQELEADESGSEKELKAD</sequence>
<keyword evidence="2" id="KW-1185">Reference proteome</keyword>
<dbReference type="Proteomes" id="UP000789525">
    <property type="component" value="Unassembled WGS sequence"/>
</dbReference>
<comment type="caution">
    <text evidence="1">The sequence shown here is derived from an EMBL/GenBank/DDBJ whole genome shotgun (WGS) entry which is preliminary data.</text>
</comment>
<name>A0ACA9LC69_9GLOM</name>
<evidence type="ECO:0000313" key="1">
    <source>
        <dbReference type="EMBL" id="CAG8522678.1"/>
    </source>
</evidence>
<dbReference type="EMBL" id="CAJVPT010005684">
    <property type="protein sequence ID" value="CAG8522678.1"/>
    <property type="molecule type" value="Genomic_DNA"/>
</dbReference>
<proteinExistence type="predicted"/>
<protein>
    <submittedName>
        <fullName evidence="1">16175_t:CDS:1</fullName>
    </submittedName>
</protein>
<accession>A0ACA9LC69</accession>